<dbReference type="OrthoDB" id="9805585at2"/>
<dbReference type="Gene3D" id="3.40.50.150">
    <property type="entry name" value="Vaccinia Virus protein VP39"/>
    <property type="match status" value="1"/>
</dbReference>
<dbReference type="InterPro" id="IPR001737">
    <property type="entry name" value="KsgA/Erm"/>
</dbReference>
<name>A0A1M5D4F6_9HYPH</name>
<sequence>MSSIEKRKLKAMVADEVRFLRNWIGRPLTTGAVSPSGKALTKLMASFVDPLDDLPVVELGPGTGVVTQALLERGVAPGRIASIEFNPDFCGLLRRRFPGVRIIQGDAYSFNRTLLGTVEGPVSAVVSSLPLFTRPPEARRQLIIEALERMPIGRPLIQFSYALVPPVPAEPGRFTVEHTHWVVMNLPPARVWLYRRTG</sequence>
<keyword evidence="4" id="KW-0694">RNA-binding</keyword>
<dbReference type="SUPFAM" id="SSF53335">
    <property type="entry name" value="S-adenosyl-L-methionine-dependent methyltransferases"/>
    <property type="match status" value="1"/>
</dbReference>
<keyword evidence="6" id="KW-1185">Reference proteome</keyword>
<keyword evidence="3" id="KW-0949">S-adenosyl-L-methionine</keyword>
<dbReference type="Proteomes" id="UP000184485">
    <property type="component" value="Unassembled WGS sequence"/>
</dbReference>
<dbReference type="GO" id="GO:0003723">
    <property type="term" value="F:RNA binding"/>
    <property type="evidence" value="ECO:0007669"/>
    <property type="project" value="UniProtKB-KW"/>
</dbReference>
<evidence type="ECO:0000256" key="3">
    <source>
        <dbReference type="ARBA" id="ARBA00022691"/>
    </source>
</evidence>
<dbReference type="InterPro" id="IPR029063">
    <property type="entry name" value="SAM-dependent_MTases_sf"/>
</dbReference>
<evidence type="ECO:0000256" key="4">
    <source>
        <dbReference type="ARBA" id="ARBA00022884"/>
    </source>
</evidence>
<dbReference type="STRING" id="1122133.SAMN02745157_2560"/>
<keyword evidence="1 5" id="KW-0489">Methyltransferase</keyword>
<gene>
    <name evidence="5" type="ORF">SAMN02745157_2560</name>
</gene>
<evidence type="ECO:0000313" key="5">
    <source>
        <dbReference type="EMBL" id="SHF61866.1"/>
    </source>
</evidence>
<protein>
    <submittedName>
        <fullName evidence="5">Phosphatidylethanolamine/phosphatidyl-N-methylethanolamine N-methyltransferase</fullName>
    </submittedName>
</protein>
<organism evidence="5 6">
    <name type="scientific">Kaistia soli DSM 19436</name>
    <dbReference type="NCBI Taxonomy" id="1122133"/>
    <lineage>
        <taxon>Bacteria</taxon>
        <taxon>Pseudomonadati</taxon>
        <taxon>Pseudomonadota</taxon>
        <taxon>Alphaproteobacteria</taxon>
        <taxon>Hyphomicrobiales</taxon>
        <taxon>Kaistiaceae</taxon>
        <taxon>Kaistia</taxon>
    </lineage>
</organism>
<evidence type="ECO:0000256" key="1">
    <source>
        <dbReference type="ARBA" id="ARBA00022603"/>
    </source>
</evidence>
<accession>A0A1M5D4F6</accession>
<dbReference type="EMBL" id="FQUP01000002">
    <property type="protein sequence ID" value="SHF61866.1"/>
    <property type="molecule type" value="Genomic_DNA"/>
</dbReference>
<dbReference type="GO" id="GO:0008168">
    <property type="term" value="F:methyltransferase activity"/>
    <property type="evidence" value="ECO:0007669"/>
    <property type="project" value="UniProtKB-KW"/>
</dbReference>
<keyword evidence="2 5" id="KW-0808">Transferase</keyword>
<dbReference type="GO" id="GO:0032259">
    <property type="term" value="P:methylation"/>
    <property type="evidence" value="ECO:0007669"/>
    <property type="project" value="UniProtKB-KW"/>
</dbReference>
<reference evidence="5 6" key="1">
    <citation type="submission" date="2016-11" db="EMBL/GenBank/DDBJ databases">
        <authorList>
            <person name="Jaros S."/>
            <person name="Januszkiewicz K."/>
            <person name="Wedrychowicz H."/>
        </authorList>
    </citation>
    <scope>NUCLEOTIDE SEQUENCE [LARGE SCALE GENOMIC DNA]</scope>
    <source>
        <strain evidence="5 6">DSM 19436</strain>
    </source>
</reference>
<evidence type="ECO:0000256" key="2">
    <source>
        <dbReference type="ARBA" id="ARBA00022679"/>
    </source>
</evidence>
<evidence type="ECO:0000313" key="6">
    <source>
        <dbReference type="Proteomes" id="UP000184485"/>
    </source>
</evidence>
<proteinExistence type="predicted"/>
<dbReference type="Pfam" id="PF00398">
    <property type="entry name" value="RrnaAD"/>
    <property type="match status" value="1"/>
</dbReference>
<dbReference type="AlphaFoldDB" id="A0A1M5D4F6"/>
<dbReference type="CDD" id="cd02440">
    <property type="entry name" value="AdoMet_MTases"/>
    <property type="match status" value="1"/>
</dbReference>
<dbReference type="RefSeq" id="WP_073053236.1">
    <property type="nucleotide sequence ID" value="NZ_FQUP01000002.1"/>
</dbReference>